<dbReference type="InterPro" id="IPR036397">
    <property type="entry name" value="RNaseH_sf"/>
</dbReference>
<evidence type="ECO:0000256" key="4">
    <source>
        <dbReference type="ARBA" id="ARBA00022679"/>
    </source>
</evidence>
<organism evidence="9 10">
    <name type="scientific">Gemmata palustris</name>
    <dbReference type="NCBI Taxonomy" id="2822762"/>
    <lineage>
        <taxon>Bacteria</taxon>
        <taxon>Pseudomonadati</taxon>
        <taxon>Planctomycetota</taxon>
        <taxon>Planctomycetia</taxon>
        <taxon>Gemmatales</taxon>
        <taxon>Gemmataceae</taxon>
        <taxon>Gemmata</taxon>
    </lineage>
</organism>
<dbReference type="Gene3D" id="3.30.420.10">
    <property type="entry name" value="Ribonuclease H-like superfamily/Ribonuclease H"/>
    <property type="match status" value="1"/>
</dbReference>
<proteinExistence type="inferred from homology"/>
<dbReference type="InterPro" id="IPR019760">
    <property type="entry name" value="DNA-dir_DNA_pol_A_CS"/>
</dbReference>
<dbReference type="Pfam" id="PF01612">
    <property type="entry name" value="DNA_pol_A_exo1"/>
    <property type="match status" value="1"/>
</dbReference>
<gene>
    <name evidence="9" type="ORF">J8F10_06020</name>
</gene>
<dbReference type="PANTHER" id="PTHR10133:SF62">
    <property type="entry name" value="DNA POLYMERASE THETA"/>
    <property type="match status" value="1"/>
</dbReference>
<dbReference type="Gene3D" id="3.30.70.370">
    <property type="match status" value="1"/>
</dbReference>
<dbReference type="SUPFAM" id="SSF53098">
    <property type="entry name" value="Ribonuclease H-like"/>
    <property type="match status" value="1"/>
</dbReference>
<dbReference type="InterPro" id="IPR043502">
    <property type="entry name" value="DNA/RNA_pol_sf"/>
</dbReference>
<dbReference type="InterPro" id="IPR002298">
    <property type="entry name" value="DNA_polymerase_A"/>
</dbReference>
<dbReference type="Proteomes" id="UP000676565">
    <property type="component" value="Unassembled WGS sequence"/>
</dbReference>
<keyword evidence="5" id="KW-0548">Nucleotidyltransferase</keyword>
<dbReference type="Gene3D" id="1.10.150.20">
    <property type="entry name" value="5' to 3' exonuclease, C-terminal subdomain"/>
    <property type="match status" value="1"/>
</dbReference>
<dbReference type="InterPro" id="IPR012337">
    <property type="entry name" value="RNaseH-like_sf"/>
</dbReference>
<dbReference type="EC" id="2.7.7.7" evidence="2"/>
<dbReference type="EMBL" id="JAGKQQ010000001">
    <property type="protein sequence ID" value="MBP3954838.1"/>
    <property type="molecule type" value="Genomic_DNA"/>
</dbReference>
<feature type="domain" description="DNA-directed DNA polymerase family A palm" evidence="8">
    <location>
        <begin position="263"/>
        <end position="458"/>
    </location>
</feature>
<sequence length="495" mass="53488">MFAALAGTEIVGQNLGFDLPFLMRLGFVPGRVRDTMLASQVLHAGNRAIGHSLKELAHRHLGITLDKELQTADWSGALTGSHREYAARDAEVPLALWDKLTDELARSDLTNTADTEMGALPAVAWAATHGVGFDRTAWEAAADGAEARVRDLRDRLDALAPNAGNLFGVTNWNSVDEVTDAFARLGITLSSTGDDALAALDHPIAPVLRAYRAAAKLSGSYGREWLRHVAPDARVYATWKQIGAGASGRMSCKEPNLQQLPRDPRYRRCFAAPPGRVLVKADYSQIELRIAARITGDRRMLDAYRAGEDLHTTTARAVLGKTDVTKDDRQLSKSLNFGLLYGMGARALAAYAASNFGVALTEAEAGRHRDTFFRTYPGLRAWHRGVPNGTIETRTRGGRRRVGVSAFTEKLNTPVQGTGADGLKRALALLWERRSACPGAFPVLLVHDEIVVECGAPQQSDVAAWVRGAMVDGMAPLIDPVPVEVEVKVGATWAG</sequence>
<dbReference type="PRINTS" id="PR00868">
    <property type="entry name" value="DNAPOLI"/>
</dbReference>
<evidence type="ECO:0000313" key="9">
    <source>
        <dbReference type="EMBL" id="MBP3954838.1"/>
    </source>
</evidence>
<evidence type="ECO:0000256" key="7">
    <source>
        <dbReference type="ARBA" id="ARBA00049244"/>
    </source>
</evidence>
<evidence type="ECO:0000256" key="2">
    <source>
        <dbReference type="ARBA" id="ARBA00012417"/>
    </source>
</evidence>
<evidence type="ECO:0000256" key="1">
    <source>
        <dbReference type="ARBA" id="ARBA00007705"/>
    </source>
</evidence>
<keyword evidence="6" id="KW-0239">DNA-directed DNA polymerase</keyword>
<accession>A0ABS5BPQ6</accession>
<dbReference type="SUPFAM" id="SSF56672">
    <property type="entry name" value="DNA/RNA polymerases"/>
    <property type="match status" value="1"/>
</dbReference>
<evidence type="ECO:0000256" key="6">
    <source>
        <dbReference type="ARBA" id="ARBA00022932"/>
    </source>
</evidence>
<keyword evidence="10" id="KW-1185">Reference proteome</keyword>
<name>A0ABS5BPQ6_9BACT</name>
<dbReference type="InterPro" id="IPR002562">
    <property type="entry name" value="3'-5'_exonuclease_dom"/>
</dbReference>
<evidence type="ECO:0000313" key="10">
    <source>
        <dbReference type="Proteomes" id="UP000676565"/>
    </source>
</evidence>
<keyword evidence="4" id="KW-0808">Transferase</keyword>
<comment type="catalytic activity">
    <reaction evidence="7">
        <text>DNA(n) + a 2'-deoxyribonucleoside 5'-triphosphate = DNA(n+1) + diphosphate</text>
        <dbReference type="Rhea" id="RHEA:22508"/>
        <dbReference type="Rhea" id="RHEA-COMP:17339"/>
        <dbReference type="Rhea" id="RHEA-COMP:17340"/>
        <dbReference type="ChEBI" id="CHEBI:33019"/>
        <dbReference type="ChEBI" id="CHEBI:61560"/>
        <dbReference type="ChEBI" id="CHEBI:173112"/>
        <dbReference type="EC" id="2.7.7.7"/>
    </reaction>
</comment>
<dbReference type="InterPro" id="IPR001098">
    <property type="entry name" value="DNA-dir_DNA_pol_A_palm_dom"/>
</dbReference>
<dbReference type="PANTHER" id="PTHR10133">
    <property type="entry name" value="DNA POLYMERASE I"/>
    <property type="match status" value="1"/>
</dbReference>
<protein>
    <recommendedName>
        <fullName evidence="3">DNA polymerase I</fullName>
        <ecNumber evidence="2">2.7.7.7</ecNumber>
    </recommendedName>
</protein>
<dbReference type="Gene3D" id="1.20.1060.10">
    <property type="entry name" value="Taq DNA Polymerase, Chain T, domain 4"/>
    <property type="match status" value="1"/>
</dbReference>
<dbReference type="PROSITE" id="PS00447">
    <property type="entry name" value="DNA_POLYMERASE_A"/>
    <property type="match status" value="1"/>
</dbReference>
<comment type="caution">
    <text evidence="9">The sequence shown here is derived from an EMBL/GenBank/DDBJ whole genome shotgun (WGS) entry which is preliminary data.</text>
</comment>
<comment type="similarity">
    <text evidence="1">Belongs to the DNA polymerase type-A family.</text>
</comment>
<evidence type="ECO:0000256" key="5">
    <source>
        <dbReference type="ARBA" id="ARBA00022695"/>
    </source>
</evidence>
<dbReference type="SMART" id="SM00482">
    <property type="entry name" value="POLAc"/>
    <property type="match status" value="1"/>
</dbReference>
<reference evidence="9 10" key="1">
    <citation type="submission" date="2021-04" db="EMBL/GenBank/DDBJ databases">
        <authorList>
            <person name="Ivanova A."/>
        </authorList>
    </citation>
    <scope>NUCLEOTIDE SEQUENCE [LARGE SCALE GENOMIC DNA]</scope>
    <source>
        <strain evidence="9 10">G18</strain>
    </source>
</reference>
<dbReference type="Pfam" id="PF00476">
    <property type="entry name" value="DNA_pol_A"/>
    <property type="match status" value="1"/>
</dbReference>
<evidence type="ECO:0000256" key="3">
    <source>
        <dbReference type="ARBA" id="ARBA00020311"/>
    </source>
</evidence>
<evidence type="ECO:0000259" key="8">
    <source>
        <dbReference type="SMART" id="SM00482"/>
    </source>
</evidence>